<gene>
    <name evidence="1" type="ORF">LCL61_37405</name>
</gene>
<evidence type="ECO:0000313" key="1">
    <source>
        <dbReference type="EMBL" id="WYW21238.1"/>
    </source>
</evidence>
<name>A0ACD5BPE4_9PSEU</name>
<dbReference type="EMBL" id="CP150484">
    <property type="protein sequence ID" value="WYW21238.1"/>
    <property type="molecule type" value="Genomic_DNA"/>
</dbReference>
<keyword evidence="1" id="KW-0547">Nucleotide-binding</keyword>
<protein>
    <submittedName>
        <fullName evidence="1">ABC transporter ATP-binding protein</fullName>
    </submittedName>
</protein>
<accession>A0ACD5BPE4</accession>
<dbReference type="Proteomes" id="UP001456344">
    <property type="component" value="Chromosome"/>
</dbReference>
<sequence>MNEESQNAEAAGGESLTRLPHLWRLLRGHGRQVVVATLLTLLGTLVGLVQPMLVKQVIDAAQAGTVASWLVVALLAVFVTQAVVDAVGRFLLDRTSESILLGLRLRLTAHLMRLHMRVCDRQRIGDLISRANTDTSMVREAATHSFSDIVTNSLGVAGAVVLMVWLDAQLFLLVLAAVAVAGATVLAVLTRIRRASNEAQTSVGSMTAALERALSAIRTVRACQAERREIDRVGSHARDAYRAGVRLARLDSTVAPAIELAVNGSVLVVLLIGGLRVTNGTTSLGDLVAFLLYVTYLVMPLSSLFNAFSTAQRGLGALDRVNEVFAMPREKDRALGSGQVMALRRVRETPVVEFRDVWFGYDDRPVLKGLSFVLPSRGHIALVGRSGAGKSTVLELIERFYDPDRGEIKIDGRPASSMTRADARTLVNLVEQQAPVLHGTLRDNITYAVPEATEDEVRWVVNEACLGELVARLPAGLDTEVGDHGTLLSGGERQRIAIARALLARPALLLLDEPTSQLDMLNERALTAAMREVSTHRALLVIAHRLSTVRAADQIIVLDEGRVEAMGSHEELLRASALYRRLLSVGPDPEPGSLAEKPGQDALVVESEEGVG</sequence>
<organism evidence="1 2">
    <name type="scientific">Amycolatopsis coloradensis</name>
    <dbReference type="NCBI Taxonomy" id="76021"/>
    <lineage>
        <taxon>Bacteria</taxon>
        <taxon>Bacillati</taxon>
        <taxon>Actinomycetota</taxon>
        <taxon>Actinomycetes</taxon>
        <taxon>Pseudonocardiales</taxon>
        <taxon>Pseudonocardiaceae</taxon>
        <taxon>Amycolatopsis</taxon>
    </lineage>
</organism>
<evidence type="ECO:0000313" key="2">
    <source>
        <dbReference type="Proteomes" id="UP001456344"/>
    </source>
</evidence>
<keyword evidence="2" id="KW-1185">Reference proteome</keyword>
<proteinExistence type="predicted"/>
<keyword evidence="1" id="KW-0067">ATP-binding</keyword>
<reference evidence="1" key="1">
    <citation type="submission" date="2023-10" db="EMBL/GenBank/DDBJ databases">
        <title>Whole genome sequencing of actinobacterial strain Amycolatopsis sp. (BCA-696) identifies the underlying plant growth-promoting genes.</title>
        <authorList>
            <person name="Gandham P."/>
            <person name="Vadla N."/>
            <person name="Saji A."/>
            <person name="Srinivas V."/>
            <person name="Ruperao P."/>
            <person name="Selvanayagam S."/>
            <person name="Saxena R.K."/>
            <person name="Rathore A."/>
            <person name="Gopalakrishnan S."/>
            <person name="Thakur V."/>
        </authorList>
    </citation>
    <scope>NUCLEOTIDE SEQUENCE</scope>
    <source>
        <strain evidence="1">BCA-696</strain>
    </source>
</reference>